<organism evidence="4 6">
    <name type="scientific">Moraxella lacunata</name>
    <dbReference type="NCBI Taxonomy" id="477"/>
    <lineage>
        <taxon>Bacteria</taxon>
        <taxon>Pseudomonadati</taxon>
        <taxon>Pseudomonadota</taxon>
        <taxon>Gammaproteobacteria</taxon>
        <taxon>Moraxellales</taxon>
        <taxon>Moraxellaceae</taxon>
        <taxon>Moraxella</taxon>
    </lineage>
</organism>
<dbReference type="HAMAP" id="MF_02128">
    <property type="entry name" value="TMP_kinase"/>
    <property type="match status" value="1"/>
</dbReference>
<dbReference type="InterPro" id="IPR036676">
    <property type="entry name" value="PurM-like_C_sf"/>
</dbReference>
<dbReference type="PANTHER" id="PTHR30270:SF0">
    <property type="entry name" value="THIAMINE-MONOPHOSPHATE KINASE"/>
    <property type="match status" value="1"/>
</dbReference>
<name>A0A1V4GKH9_MORLA</name>
<dbReference type="NCBIfam" id="TIGR01379">
    <property type="entry name" value="thiL"/>
    <property type="match status" value="1"/>
</dbReference>
<keyword evidence="2" id="KW-0547">Nucleotide-binding</keyword>
<evidence type="ECO:0000256" key="1">
    <source>
        <dbReference type="ARBA" id="ARBA00022977"/>
    </source>
</evidence>
<comment type="caution">
    <text evidence="2">Lacks conserved residue(s) required for the propagation of feature annotation.</text>
</comment>
<comment type="pathway">
    <text evidence="2">Cofactor biosynthesis; thiamine diphosphate biosynthesis; thiamine diphosphate from thiamine phosphate: step 1/1.</text>
</comment>
<protein>
    <recommendedName>
        <fullName evidence="2">Thiamine-monophosphate kinase</fullName>
        <shortName evidence="2">TMP kinase</shortName>
        <shortName evidence="2">Thiamine-phosphate kinase</shortName>
        <ecNumber evidence="2">2.7.4.16</ecNumber>
    </recommendedName>
</protein>
<dbReference type="Proteomes" id="UP000191025">
    <property type="component" value="Unassembled WGS sequence"/>
</dbReference>
<comment type="function">
    <text evidence="2">Catalyzes the ATP-dependent phosphorylation of thiamine-monophosphate (TMP) to form thiamine-pyrophosphate (TPP), the active form of vitamin B1.</text>
</comment>
<comment type="catalytic activity">
    <reaction evidence="2">
        <text>thiamine phosphate + ATP = thiamine diphosphate + ADP</text>
        <dbReference type="Rhea" id="RHEA:15913"/>
        <dbReference type="ChEBI" id="CHEBI:30616"/>
        <dbReference type="ChEBI" id="CHEBI:37575"/>
        <dbReference type="ChEBI" id="CHEBI:58937"/>
        <dbReference type="ChEBI" id="CHEBI:456216"/>
        <dbReference type="EC" id="2.7.4.16"/>
    </reaction>
</comment>
<proteinExistence type="inferred from homology"/>
<keyword evidence="2 5" id="KW-0808">Transferase</keyword>
<keyword evidence="2" id="KW-0067">ATP-binding</keyword>
<feature type="binding site" evidence="2">
    <location>
        <position position="147"/>
    </location>
    <ligand>
        <name>ATP</name>
        <dbReference type="ChEBI" id="CHEBI:30616"/>
    </ligand>
</feature>
<evidence type="ECO:0000313" key="7">
    <source>
        <dbReference type="Proteomes" id="UP000254107"/>
    </source>
</evidence>
<evidence type="ECO:0000313" key="6">
    <source>
        <dbReference type="Proteomes" id="UP000191025"/>
    </source>
</evidence>
<dbReference type="EC" id="2.7.4.16" evidence="2"/>
<reference evidence="5 7" key="3">
    <citation type="submission" date="2018-06" db="EMBL/GenBank/DDBJ databases">
        <authorList>
            <consortium name="Pathogen Informatics"/>
            <person name="Doyle S."/>
        </authorList>
    </citation>
    <scope>NUCLEOTIDE SEQUENCE [LARGE SCALE GENOMIC DNA]</scope>
    <source>
        <strain evidence="5 7">NCTC7911</strain>
    </source>
</reference>
<dbReference type="AlphaFoldDB" id="A0A1V4GKH9"/>
<feature type="binding site" evidence="2">
    <location>
        <position position="28"/>
    </location>
    <ligand>
        <name>Mg(2+)</name>
        <dbReference type="ChEBI" id="CHEBI:18420"/>
        <label>4</label>
    </ligand>
</feature>
<dbReference type="RefSeq" id="WP_062500477.1">
    <property type="nucleotide sequence ID" value="NZ_MXAN01000133.1"/>
</dbReference>
<feature type="binding site" evidence="2">
    <location>
        <position position="28"/>
    </location>
    <ligand>
        <name>Mg(2+)</name>
        <dbReference type="ChEBI" id="CHEBI:18420"/>
        <label>3</label>
    </ligand>
</feature>
<evidence type="ECO:0000256" key="2">
    <source>
        <dbReference type="HAMAP-Rule" id="MF_02128"/>
    </source>
</evidence>
<evidence type="ECO:0000313" key="4">
    <source>
        <dbReference type="EMBL" id="OPH33123.1"/>
    </source>
</evidence>
<accession>A0A1V4GKH9</accession>
<feature type="binding site" evidence="2">
    <location>
        <position position="221"/>
    </location>
    <ligand>
        <name>ATP</name>
        <dbReference type="ChEBI" id="CHEBI:30616"/>
    </ligand>
</feature>
<evidence type="ECO:0000313" key="5">
    <source>
        <dbReference type="EMBL" id="STY98786.1"/>
    </source>
</evidence>
<feature type="binding site" evidence="2">
    <location>
        <position position="73"/>
    </location>
    <ligand>
        <name>Mg(2+)</name>
        <dbReference type="ChEBI" id="CHEBI:18420"/>
        <label>2</label>
    </ligand>
</feature>
<reference evidence="6" key="1">
    <citation type="submission" date="2017-03" db="EMBL/GenBank/DDBJ databases">
        <title>Draft genome sequence of Moraxella equi CCUG 4950T type strain.</title>
        <authorList>
            <person name="Salva-Serra F."/>
            <person name="Engstrom-Jakobsson H."/>
            <person name="Thorell K."/>
            <person name="Jaen-Luchoro D."/>
            <person name="Gonzales-Siles L."/>
            <person name="Karlsson R."/>
            <person name="Yazdan S."/>
            <person name="Boulund F."/>
            <person name="Johnning A."/>
            <person name="Engstrand L."/>
            <person name="Kristiansson E."/>
            <person name="Moore E."/>
        </authorList>
    </citation>
    <scope>NUCLEOTIDE SEQUENCE [LARGE SCALE GENOMIC DNA]</scope>
    <source>
        <strain evidence="6">CCUG 4441</strain>
    </source>
</reference>
<dbReference type="EMBL" id="UGQC01000001">
    <property type="protein sequence ID" value="STY98786.1"/>
    <property type="molecule type" value="Genomic_DNA"/>
</dbReference>
<dbReference type="InterPro" id="IPR006283">
    <property type="entry name" value="ThiL-like"/>
</dbReference>
<dbReference type="GO" id="GO:0000287">
    <property type="term" value="F:magnesium ion binding"/>
    <property type="evidence" value="ECO:0007669"/>
    <property type="project" value="UniProtKB-UniRule"/>
</dbReference>
<dbReference type="UniPathway" id="UPA00060">
    <property type="reaction ID" value="UER00142"/>
</dbReference>
<dbReference type="Pfam" id="PF00586">
    <property type="entry name" value="AIRS"/>
    <property type="match status" value="1"/>
</dbReference>
<dbReference type="GeneID" id="302268834"/>
<feature type="binding site" evidence="2">
    <location>
        <position position="269"/>
    </location>
    <ligand>
        <name>substrate</name>
    </ligand>
</feature>
<dbReference type="EMBL" id="MXAN01000133">
    <property type="protein sequence ID" value="OPH33123.1"/>
    <property type="molecule type" value="Genomic_DNA"/>
</dbReference>
<feature type="binding site" evidence="2">
    <location>
        <position position="222"/>
    </location>
    <ligand>
        <name>Mg(2+)</name>
        <dbReference type="ChEBI" id="CHEBI:18420"/>
        <label>5</label>
    </ligand>
</feature>
<comment type="similarity">
    <text evidence="2">Belongs to the thiamine-monophosphate kinase family.</text>
</comment>
<sequence length="325" mass="34289">MSEFSLIYTHFKHATTRHANTVLGIGDDCAVSHIPPNSQLVSCVDTLVAGRHFVHETDPHAIAYKSVAVNLSDLASMGATPYAILVGLSLPKAMANDDFCQAFAEGLAAACTPFGVELIGGDTTGSPVLAISVTALGFVPSSQAITRQGACVGDMVCVSGVVGLASLALHGILDDLNGDGHANRPPDSLPHDLRQAMQYPAPQVALGERLIGFATSMIDISDGLGQDLGHILTASGVGAVIDLDAIPSHALLDALPHAQKWQHQINGGDDYQLCFTMPSAKLDLFKTQNPDMAIYPIGQIVADKGLVFLHDKKQVELLVKGWEHF</sequence>
<dbReference type="InterPro" id="IPR016188">
    <property type="entry name" value="PurM-like_N"/>
</dbReference>
<comment type="miscellaneous">
    <text evidence="2">Reaction mechanism of ThiL seems to utilize a direct, inline transfer of the gamma-phosphate of ATP to TMP rather than a phosphorylated enzyme intermediate.</text>
</comment>
<feature type="binding site" evidence="2">
    <location>
        <begin position="121"/>
        <end position="122"/>
    </location>
    <ligand>
        <name>ATP</name>
        <dbReference type="ChEBI" id="CHEBI:30616"/>
    </ligand>
</feature>
<dbReference type="GO" id="GO:0005524">
    <property type="term" value="F:ATP binding"/>
    <property type="evidence" value="ECO:0007669"/>
    <property type="project" value="UniProtKB-UniRule"/>
</dbReference>
<dbReference type="Gene3D" id="3.90.650.10">
    <property type="entry name" value="PurM-like C-terminal domain"/>
    <property type="match status" value="1"/>
</dbReference>
<dbReference type="GO" id="GO:0009229">
    <property type="term" value="P:thiamine diphosphate biosynthetic process"/>
    <property type="evidence" value="ECO:0007669"/>
    <property type="project" value="UniProtKB-UniRule"/>
</dbReference>
<dbReference type="PANTHER" id="PTHR30270">
    <property type="entry name" value="THIAMINE-MONOPHOSPHATE KINASE"/>
    <property type="match status" value="1"/>
</dbReference>
<dbReference type="GO" id="GO:0009228">
    <property type="term" value="P:thiamine biosynthetic process"/>
    <property type="evidence" value="ECO:0007669"/>
    <property type="project" value="UniProtKB-KW"/>
</dbReference>
<keyword evidence="2 4" id="KW-0418">Kinase</keyword>
<keyword evidence="2" id="KW-0479">Metal-binding</keyword>
<keyword evidence="2" id="KW-0460">Magnesium</keyword>
<dbReference type="InterPro" id="IPR036921">
    <property type="entry name" value="PurM-like_N_sf"/>
</dbReference>
<dbReference type="CDD" id="cd02194">
    <property type="entry name" value="ThiL"/>
    <property type="match status" value="1"/>
</dbReference>
<feature type="binding site" evidence="2">
    <location>
        <position position="322"/>
    </location>
    <ligand>
        <name>substrate</name>
    </ligand>
</feature>
<reference evidence="4" key="2">
    <citation type="submission" date="2017-03" db="EMBL/GenBank/DDBJ databases">
        <authorList>
            <person name="Afonso C.L."/>
            <person name="Miller P.J."/>
            <person name="Scott M.A."/>
            <person name="Spackman E."/>
            <person name="Goraichik I."/>
            <person name="Dimitrov K.M."/>
            <person name="Suarez D.L."/>
            <person name="Swayne D.E."/>
        </authorList>
    </citation>
    <scope>NUCLEOTIDE SEQUENCE</scope>
    <source>
        <strain evidence="4">CCUG 4441</strain>
    </source>
</reference>
<dbReference type="PIRSF" id="PIRSF005303">
    <property type="entry name" value="Thiam_monoph_kin"/>
    <property type="match status" value="1"/>
</dbReference>
<gene>
    <name evidence="2 5" type="primary">thiL</name>
    <name evidence="4" type="ORF">B5J94_13640</name>
    <name evidence="5" type="ORF">NCTC7911_00149</name>
</gene>
<feature type="domain" description="PurM-like N-terminal" evidence="3">
    <location>
        <begin position="26"/>
        <end position="139"/>
    </location>
</feature>
<keyword evidence="1 2" id="KW-0784">Thiamine biosynthesis</keyword>
<feature type="binding site" evidence="2">
    <location>
        <position position="219"/>
    </location>
    <ligand>
        <name>Mg(2+)</name>
        <dbReference type="ChEBI" id="CHEBI:18420"/>
        <label>3</label>
    </ligand>
</feature>
<feature type="binding site" evidence="2">
    <location>
        <position position="122"/>
    </location>
    <ligand>
        <name>Mg(2+)</name>
        <dbReference type="ChEBI" id="CHEBI:18420"/>
        <label>1</label>
    </ligand>
</feature>
<dbReference type="Gene3D" id="3.30.1330.10">
    <property type="entry name" value="PurM-like, N-terminal domain"/>
    <property type="match status" value="1"/>
</dbReference>
<keyword evidence="7" id="KW-1185">Reference proteome</keyword>
<dbReference type="SUPFAM" id="SSF56042">
    <property type="entry name" value="PurM C-terminal domain-like"/>
    <property type="match status" value="1"/>
</dbReference>
<dbReference type="GO" id="GO:0009030">
    <property type="term" value="F:thiamine-phosphate kinase activity"/>
    <property type="evidence" value="ECO:0007669"/>
    <property type="project" value="UniProtKB-UniRule"/>
</dbReference>
<feature type="binding site" evidence="2">
    <location>
        <position position="73"/>
    </location>
    <ligand>
        <name>Mg(2+)</name>
        <dbReference type="ChEBI" id="CHEBI:18420"/>
        <label>4</label>
    </ligand>
</feature>
<dbReference type="Proteomes" id="UP000254107">
    <property type="component" value="Unassembled WGS sequence"/>
</dbReference>
<feature type="binding site" evidence="2">
    <location>
        <position position="45"/>
    </location>
    <ligand>
        <name>Mg(2+)</name>
        <dbReference type="ChEBI" id="CHEBI:18420"/>
        <label>1</label>
    </ligand>
</feature>
<evidence type="ECO:0000259" key="3">
    <source>
        <dbReference type="Pfam" id="PF00586"/>
    </source>
</evidence>
<feature type="binding site" evidence="2">
    <location>
        <position position="52"/>
    </location>
    <ligand>
        <name>substrate</name>
    </ligand>
</feature>
<feature type="binding site" evidence="2">
    <location>
        <position position="73"/>
    </location>
    <ligand>
        <name>Mg(2+)</name>
        <dbReference type="ChEBI" id="CHEBI:18420"/>
        <label>3</label>
    </ligand>
</feature>
<feature type="binding site" evidence="2">
    <location>
        <position position="45"/>
    </location>
    <ligand>
        <name>Mg(2+)</name>
        <dbReference type="ChEBI" id="CHEBI:18420"/>
        <label>2</label>
    </ligand>
</feature>
<dbReference type="SUPFAM" id="SSF55326">
    <property type="entry name" value="PurM N-terminal domain-like"/>
    <property type="match status" value="1"/>
</dbReference>